<keyword evidence="19" id="KW-1185">Reference proteome</keyword>
<dbReference type="GO" id="GO:0004802">
    <property type="term" value="F:transketolase activity"/>
    <property type="evidence" value="ECO:0007669"/>
    <property type="project" value="UniProtKB-UniRule"/>
</dbReference>
<dbReference type="PROSITE" id="PS00802">
    <property type="entry name" value="TRANSKETOLASE_2"/>
    <property type="match status" value="1"/>
</dbReference>
<dbReference type="PANTHER" id="PTHR43522:SF2">
    <property type="entry name" value="TRANSKETOLASE 1-RELATED"/>
    <property type="match status" value="1"/>
</dbReference>
<dbReference type="GO" id="GO:0046872">
    <property type="term" value="F:metal ion binding"/>
    <property type="evidence" value="ECO:0007669"/>
    <property type="project" value="UniProtKB-KW"/>
</dbReference>
<comment type="catalytic activity">
    <reaction evidence="9 16">
        <text>D-sedoheptulose 7-phosphate + D-glyceraldehyde 3-phosphate = aldehydo-D-ribose 5-phosphate + D-xylulose 5-phosphate</text>
        <dbReference type="Rhea" id="RHEA:10508"/>
        <dbReference type="ChEBI" id="CHEBI:57483"/>
        <dbReference type="ChEBI" id="CHEBI:57737"/>
        <dbReference type="ChEBI" id="CHEBI:58273"/>
        <dbReference type="ChEBI" id="CHEBI:59776"/>
        <dbReference type="EC" id="2.2.1.1"/>
    </reaction>
</comment>
<evidence type="ECO:0000313" key="18">
    <source>
        <dbReference type="EMBL" id="QOL20369.1"/>
    </source>
</evidence>
<dbReference type="InterPro" id="IPR055152">
    <property type="entry name" value="Transketolase-like_C_2"/>
</dbReference>
<feature type="site" description="Important for catalytic activity" evidence="15">
    <location>
        <position position="258"/>
    </location>
</feature>
<feature type="binding site" evidence="12">
    <location>
        <position position="463"/>
    </location>
    <ligand>
        <name>substrate</name>
    </ligand>
</feature>
<dbReference type="InterPro" id="IPR005475">
    <property type="entry name" value="Transketolase-like_Pyr-bd"/>
</dbReference>
<dbReference type="Proteomes" id="UP000594001">
    <property type="component" value="Chromosome"/>
</dbReference>
<feature type="binding site" evidence="12">
    <location>
        <position position="258"/>
    </location>
    <ligand>
        <name>substrate</name>
    </ligand>
</feature>
<name>A0A7L9RV32_9PROT</name>
<dbReference type="NCBIfam" id="TIGR00232">
    <property type="entry name" value="tktlase_bact"/>
    <property type="match status" value="1"/>
</dbReference>
<feature type="binding site" evidence="13">
    <location>
        <position position="155"/>
    </location>
    <ligand>
        <name>thiamine diphosphate</name>
        <dbReference type="ChEBI" id="CHEBI:58937"/>
    </ligand>
</feature>
<dbReference type="InterPro" id="IPR049557">
    <property type="entry name" value="Transketolase_CS"/>
</dbReference>
<comment type="subunit">
    <text evidence="2 16">Homodimer.</text>
</comment>
<evidence type="ECO:0000256" key="14">
    <source>
        <dbReference type="PIRSR" id="PIRSR605478-4"/>
    </source>
</evidence>
<keyword evidence="4 16" id="KW-0808">Transferase</keyword>
<gene>
    <name evidence="18" type="primary">tktA</name>
    <name evidence="18" type="ORF">CPBP_01161</name>
</gene>
<feature type="binding site" evidence="14">
    <location>
        <position position="154"/>
    </location>
    <ligand>
        <name>Mg(2+)</name>
        <dbReference type="ChEBI" id="CHEBI:18420"/>
    </ligand>
</feature>
<dbReference type="Gene3D" id="3.40.50.920">
    <property type="match status" value="1"/>
</dbReference>
<feature type="binding site" evidence="12">
    <location>
        <position position="455"/>
    </location>
    <ligand>
        <name>substrate</name>
    </ligand>
</feature>
<dbReference type="InterPro" id="IPR009014">
    <property type="entry name" value="Transketo_C/PFOR_II"/>
</dbReference>
<dbReference type="Pfam" id="PF00456">
    <property type="entry name" value="Transketolase_N"/>
    <property type="match status" value="1"/>
</dbReference>
<keyword evidence="7 14" id="KW-0460">Magnesium</keyword>
<feature type="binding site" evidence="13">
    <location>
        <position position="67"/>
    </location>
    <ligand>
        <name>thiamine diphosphate</name>
        <dbReference type="ChEBI" id="CHEBI:58937"/>
    </ligand>
</feature>
<keyword evidence="8 13" id="KW-0786">Thiamine pyrophosphate</keyword>
<evidence type="ECO:0000256" key="7">
    <source>
        <dbReference type="ARBA" id="ARBA00022842"/>
    </source>
</evidence>
<feature type="binding site" evidence="12">
    <location>
        <position position="467"/>
    </location>
    <ligand>
        <name>substrate</name>
    </ligand>
</feature>
<evidence type="ECO:0000256" key="4">
    <source>
        <dbReference type="ARBA" id="ARBA00022679"/>
    </source>
</evidence>
<dbReference type="EC" id="2.2.1.1" evidence="3 10"/>
<evidence type="ECO:0000256" key="10">
    <source>
        <dbReference type="NCBIfam" id="TIGR00232"/>
    </source>
</evidence>
<dbReference type="Pfam" id="PF02779">
    <property type="entry name" value="Transket_pyr"/>
    <property type="match status" value="1"/>
</dbReference>
<evidence type="ECO:0000256" key="13">
    <source>
        <dbReference type="PIRSR" id="PIRSR605478-3"/>
    </source>
</evidence>
<keyword evidence="5 14" id="KW-0479">Metal-binding</keyword>
<feature type="binding site" evidence="12">
    <location>
        <position position="378"/>
    </location>
    <ligand>
        <name>substrate</name>
    </ligand>
</feature>
<comment type="similarity">
    <text evidence="1 16">Belongs to the transketolase family.</text>
</comment>
<evidence type="ECO:0000256" key="5">
    <source>
        <dbReference type="ARBA" id="ARBA00022723"/>
    </source>
</evidence>
<comment type="cofactor">
    <cofactor evidence="13">
        <name>thiamine diphosphate</name>
        <dbReference type="ChEBI" id="CHEBI:58937"/>
    </cofactor>
    <text evidence="13">Binds 1 thiamine pyrophosphate per subunit. During the reaction, the substrate forms a covalent intermediate with the cofactor.</text>
</comment>
<dbReference type="InterPro" id="IPR005474">
    <property type="entry name" value="Transketolase_N"/>
</dbReference>
<organism evidence="18 19">
    <name type="scientific">Candidatus Bodocaedibacter vickermanii</name>
    <dbReference type="NCBI Taxonomy" id="2741701"/>
    <lineage>
        <taxon>Bacteria</taxon>
        <taxon>Pseudomonadati</taxon>
        <taxon>Pseudomonadota</taxon>
        <taxon>Alphaproteobacteria</taxon>
        <taxon>Holosporales</taxon>
        <taxon>Candidatus Paracaedibacteraceae</taxon>
        <taxon>Candidatus Bodocaedibacter</taxon>
    </lineage>
</organism>
<dbReference type="FunFam" id="3.40.50.970:FF:000003">
    <property type="entry name" value="Transketolase"/>
    <property type="match status" value="1"/>
</dbReference>
<dbReference type="PANTHER" id="PTHR43522">
    <property type="entry name" value="TRANSKETOLASE"/>
    <property type="match status" value="1"/>
</dbReference>
<evidence type="ECO:0000256" key="2">
    <source>
        <dbReference type="ARBA" id="ARBA00011738"/>
    </source>
</evidence>
<reference evidence="18 19" key="1">
    <citation type="submission" date="2020-06" db="EMBL/GenBank/DDBJ databases">
        <title>The endosymbiont of the kinetoplastid Bodo saltans is a Paracaedibacter-like alpha-proteobacterium possessing a putative toxin-antitoxin system.</title>
        <authorList>
            <person name="Midha S."/>
            <person name="Rigden D.J."/>
            <person name="Siozios S."/>
            <person name="Hurst G.D.D."/>
            <person name="Jackson A.P."/>
        </authorList>
    </citation>
    <scope>NUCLEOTIDE SEQUENCE [LARGE SCALE GENOMIC DNA]</scope>
    <source>
        <strain evidence="18">Lake Konstanz</strain>
    </source>
</reference>
<comment type="cofactor">
    <cofactor evidence="14">
        <name>Mg(2+)</name>
        <dbReference type="ChEBI" id="CHEBI:18420"/>
    </cofactor>
    <text evidence="14">Binds 1 Mg(2+) ion per subunit. Can also utilize other divalent metal cations, such as Ca(2+), Mn(2+) and Co(2+).</text>
</comment>
<feature type="binding site" evidence="14">
    <location>
        <position position="184"/>
    </location>
    <ligand>
        <name>Mg(2+)</name>
        <dbReference type="ChEBI" id="CHEBI:18420"/>
    </ligand>
</feature>
<dbReference type="GO" id="GO:0006098">
    <property type="term" value="P:pentose-phosphate shunt"/>
    <property type="evidence" value="ECO:0007669"/>
    <property type="project" value="TreeGrafter"/>
</dbReference>
<feature type="binding site" evidence="13">
    <location>
        <position position="258"/>
    </location>
    <ligand>
        <name>thiamine diphosphate</name>
        <dbReference type="ChEBI" id="CHEBI:58937"/>
    </ligand>
</feature>
<comment type="cofactor">
    <cofactor evidence="16">
        <name>Mg(2+)</name>
        <dbReference type="ChEBI" id="CHEBI:18420"/>
    </cofactor>
    <cofactor evidence="16">
        <name>Ca(2+)</name>
        <dbReference type="ChEBI" id="CHEBI:29108"/>
    </cofactor>
    <cofactor evidence="16">
        <name>Mn(2+)</name>
        <dbReference type="ChEBI" id="CHEBI:29035"/>
    </cofactor>
    <cofactor evidence="16">
        <name>Co(2+)</name>
        <dbReference type="ChEBI" id="CHEBI:48828"/>
    </cofactor>
    <text evidence="16">Binds 1 Mg(2+) ion per subunit. Can also utilize other divalent metal cations, such as Ca(2+), Mn(2+) and Co(2+).</text>
</comment>
<feature type="active site" description="Proton donor" evidence="11">
    <location>
        <position position="405"/>
    </location>
</feature>
<proteinExistence type="inferred from homology"/>
<evidence type="ECO:0000313" key="19">
    <source>
        <dbReference type="Proteomes" id="UP000594001"/>
    </source>
</evidence>
<dbReference type="PROSITE" id="PS00801">
    <property type="entry name" value="TRANSKETOLASE_1"/>
    <property type="match status" value="1"/>
</dbReference>
<dbReference type="FunFam" id="3.40.50.970:FF:000004">
    <property type="entry name" value="Transketolase"/>
    <property type="match status" value="1"/>
</dbReference>
<evidence type="ECO:0000256" key="6">
    <source>
        <dbReference type="ARBA" id="ARBA00022837"/>
    </source>
</evidence>
<feature type="binding site" evidence="12">
    <location>
        <position position="514"/>
    </location>
    <ligand>
        <name>substrate</name>
    </ligand>
</feature>
<dbReference type="RefSeq" id="WP_350331919.1">
    <property type="nucleotide sequence ID" value="NZ_CP054719.1"/>
</dbReference>
<feature type="binding site" evidence="12">
    <location>
        <position position="27"/>
    </location>
    <ligand>
        <name>substrate</name>
    </ligand>
</feature>
<evidence type="ECO:0000256" key="1">
    <source>
        <dbReference type="ARBA" id="ARBA00007131"/>
    </source>
</evidence>
<dbReference type="AlphaFoldDB" id="A0A7L9RV32"/>
<dbReference type="KEGG" id="pbal:CPBP_01161"/>
<feature type="binding site" evidence="13">
    <location>
        <position position="184"/>
    </location>
    <ligand>
        <name>thiamine diphosphate</name>
        <dbReference type="ChEBI" id="CHEBI:58937"/>
    </ligand>
</feature>
<feature type="binding site" evidence="12">
    <location>
        <position position="351"/>
    </location>
    <ligand>
        <name>substrate</name>
    </ligand>
</feature>
<dbReference type="SUPFAM" id="SSF52922">
    <property type="entry name" value="TK C-terminal domain-like"/>
    <property type="match status" value="1"/>
</dbReference>
<feature type="domain" description="Transketolase-like pyrimidine-binding" evidence="17">
    <location>
        <begin position="348"/>
        <end position="519"/>
    </location>
</feature>
<evidence type="ECO:0000256" key="9">
    <source>
        <dbReference type="ARBA" id="ARBA00049473"/>
    </source>
</evidence>
<evidence type="ECO:0000259" key="17">
    <source>
        <dbReference type="SMART" id="SM00861"/>
    </source>
</evidence>
<dbReference type="Pfam" id="PF22613">
    <property type="entry name" value="Transketolase_C_1"/>
    <property type="match status" value="1"/>
</dbReference>
<dbReference type="InterPro" id="IPR020826">
    <property type="entry name" value="Transketolase_BS"/>
</dbReference>
<dbReference type="Gene3D" id="3.40.50.970">
    <property type="match status" value="2"/>
</dbReference>
<evidence type="ECO:0000256" key="3">
    <source>
        <dbReference type="ARBA" id="ARBA00013152"/>
    </source>
</evidence>
<dbReference type="SMART" id="SM00861">
    <property type="entry name" value="Transket_pyr"/>
    <property type="match status" value="1"/>
</dbReference>
<feature type="binding site" evidence="14">
    <location>
        <position position="186"/>
    </location>
    <ligand>
        <name>Mg(2+)</name>
        <dbReference type="ChEBI" id="CHEBI:18420"/>
    </ligand>
</feature>
<sequence length="653" mass="71501">MTLDHQKLSTSLRILCADMVEAAKSGHPGLPLGMADVATVLWMRHLKFNPADPVWCDRDRFVLSAGHGSVLLYGLLYLSGVSGVNLEQLKQFRQLHSGTAGHPEYGELPGIETTTGPLGQGLANAVGMAIAERKLAAQFGSDLVDHYTYCLVGDGCLMEGVSQESISLAGHLRLSKLICFWDNNSITIDGSTSLSTSENQIQRFQASGWNTIEIDGHEADAIDRAIIHAKQSDRPILIACKTIIGFGAPNKQGTPDMHGSPLGGDEMSALRDRLQWSHAPFEIPFDILQQWRLSGARSNDAYVEWQQRYGSSSLKHEFDRWHTGDMHTEIQSALHQLRTEMVQDSKPEATRKSSERCLTALVEAVPNLVGGSADLTPSNNTRTKTMSAIRSDSFEGQYIHYGIREHAMAAVMNGISVHTGLRPYGGTFLCFSDYARPSIRLSALMQQPVVYVMTHDSIGLGEDGPTHQPIEHLASLRAMPNVNVFRPCDAVETAECWELAIVSQTTPSILALCRQNLPSLRRDVRVNRSAYGAYVIRPSKGDRTLTLVATGSEVSLAMQAAEVLEQSSSHAVAVVSMPCWELFAAQDLEYQEEVLGDVPRFGIEAACSFGWERWVDHMFGIDTFGTSAPAADVYAHFGLTPTVISESILAFLD</sequence>
<dbReference type="CDD" id="cd02012">
    <property type="entry name" value="TPP_TK"/>
    <property type="match status" value="1"/>
</dbReference>
<dbReference type="GO" id="GO:0005829">
    <property type="term" value="C:cytosol"/>
    <property type="evidence" value="ECO:0007669"/>
    <property type="project" value="TreeGrafter"/>
</dbReference>
<dbReference type="SUPFAM" id="SSF52518">
    <property type="entry name" value="Thiamin diphosphate-binding fold (THDP-binding)"/>
    <property type="match status" value="2"/>
</dbReference>
<evidence type="ECO:0000256" key="16">
    <source>
        <dbReference type="RuleBase" id="RU004996"/>
    </source>
</evidence>
<protein>
    <recommendedName>
        <fullName evidence="3 10">Transketolase</fullName>
        <ecNumber evidence="3 10">2.2.1.1</ecNumber>
    </recommendedName>
</protein>
<dbReference type="CDD" id="cd07033">
    <property type="entry name" value="TPP_PYR_DXS_TK_like"/>
    <property type="match status" value="1"/>
</dbReference>
<evidence type="ECO:0000256" key="11">
    <source>
        <dbReference type="PIRSR" id="PIRSR605478-1"/>
    </source>
</evidence>
<accession>A0A7L9RV32</accession>
<dbReference type="InterPro" id="IPR029061">
    <property type="entry name" value="THDP-binding"/>
</dbReference>
<dbReference type="EMBL" id="CP054719">
    <property type="protein sequence ID" value="QOL20369.1"/>
    <property type="molecule type" value="Genomic_DNA"/>
</dbReference>
<evidence type="ECO:0000256" key="12">
    <source>
        <dbReference type="PIRSR" id="PIRSR605478-2"/>
    </source>
</evidence>
<dbReference type="InterPro" id="IPR005478">
    <property type="entry name" value="Transketolase_bac-like"/>
</dbReference>
<feature type="binding site" evidence="13">
    <location>
        <position position="431"/>
    </location>
    <ligand>
        <name>thiamine diphosphate</name>
        <dbReference type="ChEBI" id="CHEBI:58937"/>
    </ligand>
</feature>
<dbReference type="InterPro" id="IPR033247">
    <property type="entry name" value="Transketolase_fam"/>
</dbReference>
<evidence type="ECO:0000256" key="15">
    <source>
        <dbReference type="PIRSR" id="PIRSR605478-5"/>
    </source>
</evidence>
<comment type="function">
    <text evidence="16">Catalyzes the transfer of a two-carbon ketol group from a ketose donor to an aldose acceptor, via a covalent intermediate with the cofactor thiamine pyrophosphate.</text>
</comment>
<evidence type="ECO:0000256" key="8">
    <source>
        <dbReference type="ARBA" id="ARBA00023052"/>
    </source>
</evidence>
<feature type="site" description="Important for catalytic activity" evidence="15">
    <location>
        <position position="27"/>
    </location>
</feature>
<feature type="binding site" evidence="13">
    <location>
        <begin position="116"/>
        <end position="118"/>
    </location>
    <ligand>
        <name>thiamine diphosphate</name>
        <dbReference type="ChEBI" id="CHEBI:58937"/>
    </ligand>
</feature>
<keyword evidence="6 16" id="KW-0106">Calcium</keyword>